<name>A0A0G0UD58_9BACT</name>
<feature type="region of interest" description="Disordered" evidence="1">
    <location>
        <begin position="27"/>
        <end position="50"/>
    </location>
</feature>
<evidence type="ECO:0000313" key="2">
    <source>
        <dbReference type="EMBL" id="KKR86879.1"/>
    </source>
</evidence>
<evidence type="ECO:0000256" key="1">
    <source>
        <dbReference type="SAM" id="MobiDB-lite"/>
    </source>
</evidence>
<evidence type="ECO:0000313" key="3">
    <source>
        <dbReference type="Proteomes" id="UP000034616"/>
    </source>
</evidence>
<sequence>MMGVCSVCHAEDVEINDETKCDECAEMDTDDDIDDMGDEEDMDVNEEDAE</sequence>
<organism evidence="2 3">
    <name type="scientific">Candidatus Uhrbacteria bacterium GW2011_GWC2_41_11</name>
    <dbReference type="NCBI Taxonomy" id="1618985"/>
    <lineage>
        <taxon>Bacteria</taxon>
        <taxon>Candidatus Uhriibacteriota</taxon>
    </lineage>
</organism>
<dbReference type="Proteomes" id="UP000034616">
    <property type="component" value="Unassembled WGS sequence"/>
</dbReference>
<dbReference type="AlphaFoldDB" id="A0A0G0UD58"/>
<proteinExistence type="predicted"/>
<reference evidence="2 3" key="1">
    <citation type="journal article" date="2015" name="Nature">
        <title>rRNA introns, odd ribosomes, and small enigmatic genomes across a large radiation of phyla.</title>
        <authorList>
            <person name="Brown C.T."/>
            <person name="Hug L.A."/>
            <person name="Thomas B.C."/>
            <person name="Sharon I."/>
            <person name="Castelle C.J."/>
            <person name="Singh A."/>
            <person name="Wilkins M.J."/>
            <person name="Williams K.H."/>
            <person name="Banfield J.F."/>
        </authorList>
    </citation>
    <scope>NUCLEOTIDE SEQUENCE [LARGE SCALE GENOMIC DNA]</scope>
</reference>
<gene>
    <name evidence="2" type="ORF">UU35_C0007G0025</name>
</gene>
<dbReference type="EMBL" id="LCAH01000007">
    <property type="protein sequence ID" value="KKR86879.1"/>
    <property type="molecule type" value="Genomic_DNA"/>
</dbReference>
<accession>A0A0G0UD58</accession>
<protein>
    <submittedName>
        <fullName evidence="2">Uncharacterized protein</fullName>
    </submittedName>
</protein>
<comment type="caution">
    <text evidence="2">The sequence shown here is derived from an EMBL/GenBank/DDBJ whole genome shotgun (WGS) entry which is preliminary data.</text>
</comment>